<dbReference type="InterPro" id="IPR008517">
    <property type="entry name" value="GNA1162-like"/>
</dbReference>
<evidence type="ECO:0000313" key="3">
    <source>
        <dbReference type="Proteomes" id="UP000195569"/>
    </source>
</evidence>
<organism evidence="2 3">
    <name type="scientific">Paraburkholderia piptadeniae</name>
    <dbReference type="NCBI Taxonomy" id="1701573"/>
    <lineage>
        <taxon>Bacteria</taxon>
        <taxon>Pseudomonadati</taxon>
        <taxon>Pseudomonadota</taxon>
        <taxon>Betaproteobacteria</taxon>
        <taxon>Burkholderiales</taxon>
        <taxon>Burkholderiaceae</taxon>
        <taxon>Paraburkholderia</taxon>
    </lineage>
</organism>
<comment type="caution">
    <text evidence="2">The sequence shown here is derived from an EMBL/GenBank/DDBJ whole genome shotgun (WGS) entry which is preliminary data.</text>
</comment>
<evidence type="ECO:0008006" key="4">
    <source>
        <dbReference type="Google" id="ProtNLM"/>
    </source>
</evidence>
<dbReference type="AlphaFoldDB" id="A0A1N7RZ51"/>
<accession>A0A1N7RZ51</accession>
<keyword evidence="1" id="KW-0732">Signal</keyword>
<keyword evidence="3" id="KW-1185">Reference proteome</keyword>
<feature type="signal peptide" evidence="1">
    <location>
        <begin position="1"/>
        <end position="28"/>
    </location>
</feature>
<dbReference type="Pfam" id="PF05643">
    <property type="entry name" value="GNA1162-like"/>
    <property type="match status" value="1"/>
</dbReference>
<name>A0A1N7RZ51_9BURK</name>
<dbReference type="Proteomes" id="UP000195569">
    <property type="component" value="Unassembled WGS sequence"/>
</dbReference>
<evidence type="ECO:0000313" key="2">
    <source>
        <dbReference type="EMBL" id="SIT40356.1"/>
    </source>
</evidence>
<reference evidence="2" key="1">
    <citation type="submission" date="2016-12" db="EMBL/GenBank/DDBJ databases">
        <authorList>
            <person name="Moulin L."/>
        </authorList>
    </citation>
    <scope>NUCLEOTIDE SEQUENCE [LARGE SCALE GENOMIC DNA]</scope>
    <source>
        <strain evidence="2">STM 7183</strain>
    </source>
</reference>
<proteinExistence type="predicted"/>
<protein>
    <recommendedName>
        <fullName evidence="4">Lipoprotein</fullName>
    </recommendedName>
</protein>
<dbReference type="Gene3D" id="3.40.50.10610">
    <property type="entry name" value="ABC-type transport auxiliary lipoprotein component"/>
    <property type="match status" value="1"/>
</dbReference>
<evidence type="ECO:0000256" key="1">
    <source>
        <dbReference type="SAM" id="SignalP"/>
    </source>
</evidence>
<gene>
    <name evidence="2" type="ORF">BN2476_240116</name>
</gene>
<dbReference type="PROSITE" id="PS51257">
    <property type="entry name" value="PROKAR_LIPOPROTEIN"/>
    <property type="match status" value="1"/>
</dbReference>
<feature type="chain" id="PRO_5012591385" description="Lipoprotein" evidence="1">
    <location>
        <begin position="29"/>
        <end position="227"/>
    </location>
</feature>
<dbReference type="EMBL" id="CYGY02000024">
    <property type="protein sequence ID" value="SIT40356.1"/>
    <property type="molecule type" value="Genomic_DNA"/>
</dbReference>
<sequence>MTMKRFFSFRLFAALSVLFTLTACVAHAPRQADYTAFRNSKPRTILVLPPVNNTSDVSATYGMLSQMTMPLAEGGYYVVPVVEMEETFRHNGLTTPNDIQNVAPDKLRSVFGADAALYTTITQYGSKFMIVDSTTAVTAGAKLVDLRSGDTLWQGTASATGKELGNNFSVNTGGLIGAMVQAAVKQVAHSLADESHDVAGLTSRKLLSSGGANGLLYGPRSPKYGTD</sequence>